<gene>
    <name evidence="1" type="ORF">EV139_1808</name>
</gene>
<accession>A0A4Q7TYV9</accession>
<reference evidence="1 2" key="1">
    <citation type="journal article" date="2015" name="Stand. Genomic Sci.">
        <title>Genomic Encyclopedia of Bacterial and Archaeal Type Strains, Phase III: the genomes of soil and plant-associated and newly described type strains.</title>
        <authorList>
            <person name="Whitman W.B."/>
            <person name="Woyke T."/>
            <person name="Klenk H.P."/>
            <person name="Zhou Y."/>
            <person name="Lilburn T.G."/>
            <person name="Beck B.J."/>
            <person name="De Vos P."/>
            <person name="Vandamme P."/>
            <person name="Eisen J.A."/>
            <person name="Garrity G."/>
            <person name="Hugenholtz P."/>
            <person name="Kyrpides N.C."/>
        </authorList>
    </citation>
    <scope>NUCLEOTIDE SEQUENCE [LARGE SCALE GENOMIC DNA]</scope>
    <source>
        <strain evidence="1 2">RF6</strain>
    </source>
</reference>
<dbReference type="EMBL" id="SHKI01000004">
    <property type="protein sequence ID" value="RZT66371.1"/>
    <property type="molecule type" value="Genomic_DNA"/>
</dbReference>
<proteinExistence type="predicted"/>
<dbReference type="AlphaFoldDB" id="A0A4Q7TYV9"/>
<sequence>MNWKTIRDHVALSFDEIELTGQLQHDPTQHALVLAFDDGDSEVLSIDLLSSGYVAFPGEVFVRDYSEHFELPAALVEAGVCEAVEEIQLRPHGSRVQRMRVIERATPLVFPTAESHSQQAVLLPVTEQRIAEAHGAAVDAAHGDSNDEEIERLWELVEVLLGALQIEGEARP</sequence>
<organism evidence="1 2">
    <name type="scientific">Leucobacter luti</name>
    <dbReference type="NCBI Taxonomy" id="340320"/>
    <lineage>
        <taxon>Bacteria</taxon>
        <taxon>Bacillati</taxon>
        <taxon>Actinomycetota</taxon>
        <taxon>Actinomycetes</taxon>
        <taxon>Micrococcales</taxon>
        <taxon>Microbacteriaceae</taxon>
        <taxon>Leucobacter</taxon>
    </lineage>
</organism>
<keyword evidence="2" id="KW-1185">Reference proteome</keyword>
<dbReference type="OrthoDB" id="4205081at2"/>
<evidence type="ECO:0000313" key="2">
    <source>
        <dbReference type="Proteomes" id="UP000291832"/>
    </source>
</evidence>
<dbReference type="RefSeq" id="WP_130453964.1">
    <property type="nucleotide sequence ID" value="NZ_QYAG01000001.1"/>
</dbReference>
<protein>
    <submittedName>
        <fullName evidence="1">Uncharacterized protein</fullName>
    </submittedName>
</protein>
<evidence type="ECO:0000313" key="1">
    <source>
        <dbReference type="EMBL" id="RZT66371.1"/>
    </source>
</evidence>
<name>A0A4Q7TYV9_9MICO</name>
<dbReference type="Proteomes" id="UP000291832">
    <property type="component" value="Unassembled WGS sequence"/>
</dbReference>
<comment type="caution">
    <text evidence="1">The sequence shown here is derived from an EMBL/GenBank/DDBJ whole genome shotgun (WGS) entry which is preliminary data.</text>
</comment>